<dbReference type="GeneID" id="70251350"/>
<evidence type="ECO:0000313" key="3">
    <source>
        <dbReference type="Proteomes" id="UP001201262"/>
    </source>
</evidence>
<dbReference type="EMBL" id="JAJTJA010000012">
    <property type="protein sequence ID" value="KAH8691417.1"/>
    <property type="molecule type" value="Genomic_DNA"/>
</dbReference>
<dbReference type="PANTHER" id="PTHR43798:SF33">
    <property type="entry name" value="HYDROLASE, PUTATIVE (AFU_ORTHOLOGUE AFUA_2G14860)-RELATED"/>
    <property type="match status" value="1"/>
</dbReference>
<sequence length="321" mass="35731">MDTEQPEDWDTGEMSGRVSIGSHKLWLSVHGPDRKPGDPLVIIIPGLANSTSGWAAVRRGLTAFARVLQYERSGYGESDVSTEKPTASSIAKELSLLLRNANLLPPYVVVAHSWGGILSREFLALHPKDIIGMIFIEANQERTLDVLDWRQLALSDLLIGVNSSDVTGISQNHKLTDEEWRIYEDTKGTEKHQRQAALEFAEYPNSFSVLKSKSQLHRASPFLGDHPVYVIRGNNKADFEKLLKAGLARGNGGGAKQAEFEEILGTWDEKDQTLQSEILLLSSRSRYIKTEKSGHNIHLTEPELIVESVSWVLSHSNKNVK</sequence>
<dbReference type="GO" id="GO:0016787">
    <property type="term" value="F:hydrolase activity"/>
    <property type="evidence" value="ECO:0007669"/>
    <property type="project" value="UniProtKB-KW"/>
</dbReference>
<accession>A0AAD4PW20</accession>
<protein>
    <submittedName>
        <fullName evidence="2">Alpha/Beta hydrolase protein</fullName>
    </submittedName>
</protein>
<reference evidence="2" key="1">
    <citation type="submission" date="2021-12" db="EMBL/GenBank/DDBJ databases">
        <title>Convergent genome expansion in fungi linked to evolution of root-endophyte symbiosis.</title>
        <authorList>
            <consortium name="DOE Joint Genome Institute"/>
            <person name="Ke Y.-H."/>
            <person name="Bonito G."/>
            <person name="Liao H.-L."/>
            <person name="Looney B."/>
            <person name="Rojas-Flechas A."/>
            <person name="Nash J."/>
            <person name="Hameed K."/>
            <person name="Schadt C."/>
            <person name="Martin F."/>
            <person name="Crous P.W."/>
            <person name="Miettinen O."/>
            <person name="Magnuson J.K."/>
            <person name="Labbe J."/>
            <person name="Jacobson D."/>
            <person name="Doktycz M.J."/>
            <person name="Veneault-Fourrey C."/>
            <person name="Kuo A."/>
            <person name="Mondo S."/>
            <person name="Calhoun S."/>
            <person name="Riley R."/>
            <person name="Ohm R."/>
            <person name="LaButti K."/>
            <person name="Andreopoulos B."/>
            <person name="Pangilinan J."/>
            <person name="Nolan M."/>
            <person name="Tritt A."/>
            <person name="Clum A."/>
            <person name="Lipzen A."/>
            <person name="Daum C."/>
            <person name="Barry K."/>
            <person name="Grigoriev I.V."/>
            <person name="Vilgalys R."/>
        </authorList>
    </citation>
    <scope>NUCLEOTIDE SEQUENCE</scope>
    <source>
        <strain evidence="2">PMI_201</strain>
    </source>
</reference>
<evidence type="ECO:0000259" key="1">
    <source>
        <dbReference type="Pfam" id="PF00561"/>
    </source>
</evidence>
<dbReference type="Gene3D" id="3.40.50.1820">
    <property type="entry name" value="alpha/beta hydrolase"/>
    <property type="match status" value="1"/>
</dbReference>
<gene>
    <name evidence="2" type="ORF">BGW36DRAFT_431965</name>
</gene>
<dbReference type="AlphaFoldDB" id="A0AAD4PW20"/>
<keyword evidence="3" id="KW-1185">Reference proteome</keyword>
<dbReference type="RefSeq" id="XP_046067509.1">
    <property type="nucleotide sequence ID" value="XM_046221063.1"/>
</dbReference>
<dbReference type="Proteomes" id="UP001201262">
    <property type="component" value="Unassembled WGS sequence"/>
</dbReference>
<dbReference type="InterPro" id="IPR000073">
    <property type="entry name" value="AB_hydrolase_1"/>
</dbReference>
<feature type="domain" description="AB hydrolase-1" evidence="1">
    <location>
        <begin position="39"/>
        <end position="152"/>
    </location>
</feature>
<dbReference type="Pfam" id="PF00561">
    <property type="entry name" value="Abhydrolase_1"/>
    <property type="match status" value="1"/>
</dbReference>
<comment type="caution">
    <text evidence="2">The sequence shown here is derived from an EMBL/GenBank/DDBJ whole genome shotgun (WGS) entry which is preliminary data.</text>
</comment>
<dbReference type="PANTHER" id="PTHR43798">
    <property type="entry name" value="MONOACYLGLYCEROL LIPASE"/>
    <property type="match status" value="1"/>
</dbReference>
<dbReference type="GO" id="GO:0016020">
    <property type="term" value="C:membrane"/>
    <property type="evidence" value="ECO:0007669"/>
    <property type="project" value="TreeGrafter"/>
</dbReference>
<dbReference type="SUPFAM" id="SSF53474">
    <property type="entry name" value="alpha/beta-Hydrolases"/>
    <property type="match status" value="1"/>
</dbReference>
<name>A0AAD4PW20_9EURO</name>
<keyword evidence="2" id="KW-0378">Hydrolase</keyword>
<organism evidence="2 3">
    <name type="scientific">Talaromyces proteolyticus</name>
    <dbReference type="NCBI Taxonomy" id="1131652"/>
    <lineage>
        <taxon>Eukaryota</taxon>
        <taxon>Fungi</taxon>
        <taxon>Dikarya</taxon>
        <taxon>Ascomycota</taxon>
        <taxon>Pezizomycotina</taxon>
        <taxon>Eurotiomycetes</taxon>
        <taxon>Eurotiomycetidae</taxon>
        <taxon>Eurotiales</taxon>
        <taxon>Trichocomaceae</taxon>
        <taxon>Talaromyces</taxon>
        <taxon>Talaromyces sect. Bacilispori</taxon>
    </lineage>
</organism>
<dbReference type="InterPro" id="IPR029058">
    <property type="entry name" value="AB_hydrolase_fold"/>
</dbReference>
<evidence type="ECO:0000313" key="2">
    <source>
        <dbReference type="EMBL" id="KAH8691417.1"/>
    </source>
</evidence>
<proteinExistence type="predicted"/>
<dbReference type="InterPro" id="IPR050266">
    <property type="entry name" value="AB_hydrolase_sf"/>
</dbReference>